<sequence>MKQHQRRAMMCISSTREEDSSSSSPSCHFTTTHTKPHTLISRHSRRKIPDSDDFPAGILQTGIKPEPSQQKHTNTGPGPEFRLITASVQRRTQTKRHRAETEPRPDRRA</sequence>
<organism evidence="2 3">
    <name type="scientific">Ilyodon furcidens</name>
    <name type="common">goldbreast splitfin</name>
    <dbReference type="NCBI Taxonomy" id="33524"/>
    <lineage>
        <taxon>Eukaryota</taxon>
        <taxon>Metazoa</taxon>
        <taxon>Chordata</taxon>
        <taxon>Craniata</taxon>
        <taxon>Vertebrata</taxon>
        <taxon>Euteleostomi</taxon>
        <taxon>Actinopterygii</taxon>
        <taxon>Neopterygii</taxon>
        <taxon>Teleostei</taxon>
        <taxon>Neoteleostei</taxon>
        <taxon>Acanthomorphata</taxon>
        <taxon>Ovalentaria</taxon>
        <taxon>Atherinomorphae</taxon>
        <taxon>Cyprinodontiformes</taxon>
        <taxon>Goodeidae</taxon>
        <taxon>Ilyodon</taxon>
    </lineage>
</organism>
<dbReference type="Proteomes" id="UP001482620">
    <property type="component" value="Unassembled WGS sequence"/>
</dbReference>
<feature type="region of interest" description="Disordered" evidence="1">
    <location>
        <begin position="1"/>
        <end position="109"/>
    </location>
</feature>
<proteinExistence type="predicted"/>
<protein>
    <submittedName>
        <fullName evidence="2">Uncharacterized protein</fullName>
    </submittedName>
</protein>
<keyword evidence="3" id="KW-1185">Reference proteome</keyword>
<feature type="compositionally biased region" description="Low complexity" evidence="1">
    <location>
        <begin position="21"/>
        <end position="33"/>
    </location>
</feature>
<evidence type="ECO:0000313" key="3">
    <source>
        <dbReference type="Proteomes" id="UP001482620"/>
    </source>
</evidence>
<accession>A0ABV0TAW9</accession>
<feature type="compositionally biased region" description="Basic and acidic residues" evidence="1">
    <location>
        <begin position="99"/>
        <end position="109"/>
    </location>
</feature>
<gene>
    <name evidence="2" type="ORF">ILYODFUR_024232</name>
</gene>
<name>A0ABV0TAW9_9TELE</name>
<evidence type="ECO:0000256" key="1">
    <source>
        <dbReference type="SAM" id="MobiDB-lite"/>
    </source>
</evidence>
<evidence type="ECO:0000313" key="2">
    <source>
        <dbReference type="EMBL" id="MEQ2229959.1"/>
    </source>
</evidence>
<dbReference type="EMBL" id="JAHRIQ010026022">
    <property type="protein sequence ID" value="MEQ2229959.1"/>
    <property type="molecule type" value="Genomic_DNA"/>
</dbReference>
<comment type="caution">
    <text evidence="2">The sequence shown here is derived from an EMBL/GenBank/DDBJ whole genome shotgun (WGS) entry which is preliminary data.</text>
</comment>
<feature type="compositionally biased region" description="Polar residues" evidence="1">
    <location>
        <begin position="67"/>
        <end position="76"/>
    </location>
</feature>
<feature type="compositionally biased region" description="Basic residues" evidence="1">
    <location>
        <begin position="34"/>
        <end position="46"/>
    </location>
</feature>
<reference evidence="2 3" key="1">
    <citation type="submission" date="2021-06" db="EMBL/GenBank/DDBJ databases">
        <authorList>
            <person name="Palmer J.M."/>
        </authorList>
    </citation>
    <scope>NUCLEOTIDE SEQUENCE [LARGE SCALE GENOMIC DNA]</scope>
    <source>
        <strain evidence="3">if_2019</strain>
        <tissue evidence="2">Muscle</tissue>
    </source>
</reference>